<evidence type="ECO:0000259" key="3">
    <source>
        <dbReference type="Pfam" id="PF25767"/>
    </source>
</evidence>
<dbReference type="OMA" id="EPHEAWH"/>
<dbReference type="HOGENOM" id="CLU_003043_0_0_1"/>
<dbReference type="InterPro" id="IPR033162">
    <property type="entry name" value="TBCD"/>
</dbReference>
<keyword evidence="5" id="KW-1185">Reference proteome</keyword>
<dbReference type="PANTHER" id="PTHR12658">
    <property type="entry name" value="BETA-TUBULIN COFACTOR D"/>
    <property type="match status" value="1"/>
</dbReference>
<sequence length="1320" mass="152424">MAFYYESEDLNLRKKYNNLQYDELEEQDKQSAAYCISEQQMTNKQHEEQLQMDFEIIIKDIKNMCVYFTQKFILQNENNYQLQKFPFIKVKNRVCHIFEKYQEQNTLLDSILEQICVSLMDVVKVYVLKYVNNFGKSICEEFHNICDTIYILTKVRGIRTISRYCPHEVCNLEPVVMYLQHCSTDLNQNWETKYVILMWLSIIVLVPFDLNSIDSQIYNAIQDTFTSSNTIITSLLNLGVNYLKSSTKLRNMGALYLSKLFSRTDILKCNLLEQFLFWSVKQIHELQDNILNTFYITGILETLVEILKVVQRDVLKDNLQILLPLLNLKQQGTLINLFLTKLTQRIGLVYLRPRVVSWTYKKGTTNLQQTLKIIDYSRIVTNSQISRQNQQLQQQQLSNILLEDVDYFIDVDQEGLEIVVDTLLQQIINKDTVVRWSAAKGIGRICARLNLDQADDIFNSLINTCFTPINGDTAWHGGCLALGELCRRGLILENKLESIIPIICRALIFEQNQGGYSVGVNVRDSACFIAWSAARAYDPEILKNHVLSLAQHLVIVMIFDREVNVRRAASSTFQELVGRCPNIIPHGISILTEADYFSLAMIHNAYLRIAPFVASYPEYYKQMVDHLAFIKISSQDKEVRKLAAKSLGRLLVLDPTYFKDNMIYESVLKMIRLQSLNYKHGALFALGDLLIAQSGNITKNSEEKELKDSVFLRTLTKNDRQLAKAGEHITIFKSQYEKLLQVDNMNLLSQKIIDNIMQTPQLLEDSLKGKSGEQIRIAAYRLIECISISKLPLQIEQHAYYLKFIEDGLKNPLEEIQLSAAKALRLLSNQYQTKDQFQIDGKEFLKRVIKQLNQKSTTVQVLIQGGYAQSVGSFSPQVLHGEDLSILYTIGLSKKRAKLTSWSIDPDTRKYAIKSLGQGIINQLNNNLNCDAQLLPFIDCILYAMLDYTVNKKGDVGLFIRENSIISIQSILASYVGYIERNQINNIIINEQYIIKIIGQLLQQLCEKIDRVRLLAGSVLQDLFKSVLPKLQQFENYEQISAIFSTANLQQTIIKDQERVDQTFQSEIIEAEIKNLKDVLQNIGKTDLIYHWNLPHCCYRLIVPILAYPTFCRYILTGLCISVGGISESIQKYSEEALVQYIHMNQNLDLLMVNLIEILKLYVLDERVVIPLFKTASLVLQKEEIQSLPMIKQYTEMLFQLIYKETHKTQSINKLAASVQLIIDILSINIGLFHQIIQHIYDILTSDLPKIRKQLAEAFYLYLLSHDNEELISMDNNCLLQDYLLETDWLSVFIQSYHYQEELDQNIDQCRNQLKQLLNL</sequence>
<keyword evidence="1" id="KW-0143">Chaperone</keyword>
<dbReference type="InParanoid" id="A0BTA6"/>
<dbReference type="Pfam" id="PF23579">
    <property type="entry name" value="ARM_TBCD"/>
    <property type="match status" value="1"/>
</dbReference>
<dbReference type="InterPro" id="IPR022577">
    <property type="entry name" value="TBCD_C"/>
</dbReference>
<dbReference type="Proteomes" id="UP000000600">
    <property type="component" value="Unassembled WGS sequence"/>
</dbReference>
<dbReference type="Gene3D" id="1.25.10.10">
    <property type="entry name" value="Leucine-rich Repeat Variant"/>
    <property type="match status" value="2"/>
</dbReference>
<protein>
    <submittedName>
        <fullName evidence="4">Uncharacterized protein</fullName>
    </submittedName>
</protein>
<dbReference type="GO" id="GO:0006457">
    <property type="term" value="P:protein folding"/>
    <property type="evidence" value="ECO:0000318"/>
    <property type="project" value="GO_Central"/>
</dbReference>
<dbReference type="eggNOG" id="KOG1943">
    <property type="taxonomic scope" value="Eukaryota"/>
</dbReference>
<organism evidence="4 5">
    <name type="scientific">Paramecium tetraurelia</name>
    <dbReference type="NCBI Taxonomy" id="5888"/>
    <lineage>
        <taxon>Eukaryota</taxon>
        <taxon>Sar</taxon>
        <taxon>Alveolata</taxon>
        <taxon>Ciliophora</taxon>
        <taxon>Intramacronucleata</taxon>
        <taxon>Oligohymenophorea</taxon>
        <taxon>Peniculida</taxon>
        <taxon>Parameciidae</taxon>
        <taxon>Paramecium</taxon>
    </lineage>
</organism>
<reference evidence="4 5" key="1">
    <citation type="journal article" date="2006" name="Nature">
        <title>Global trends of whole-genome duplications revealed by the ciliate Paramecium tetraurelia.</title>
        <authorList>
            <consortium name="Genoscope"/>
            <person name="Aury J.-M."/>
            <person name="Jaillon O."/>
            <person name="Duret L."/>
            <person name="Noel B."/>
            <person name="Jubin C."/>
            <person name="Porcel B.M."/>
            <person name="Segurens B."/>
            <person name="Daubin V."/>
            <person name="Anthouard V."/>
            <person name="Aiach N."/>
            <person name="Arnaiz O."/>
            <person name="Billaut A."/>
            <person name="Beisson J."/>
            <person name="Blanc I."/>
            <person name="Bouhouche K."/>
            <person name="Camara F."/>
            <person name="Duharcourt S."/>
            <person name="Guigo R."/>
            <person name="Gogendeau D."/>
            <person name="Katinka M."/>
            <person name="Keller A.-M."/>
            <person name="Kissmehl R."/>
            <person name="Klotz C."/>
            <person name="Koll F."/>
            <person name="Le Moue A."/>
            <person name="Lepere C."/>
            <person name="Malinsky S."/>
            <person name="Nowacki M."/>
            <person name="Nowak J.K."/>
            <person name="Plattner H."/>
            <person name="Poulain J."/>
            <person name="Ruiz F."/>
            <person name="Serrano V."/>
            <person name="Zagulski M."/>
            <person name="Dessen P."/>
            <person name="Betermier M."/>
            <person name="Weissenbach J."/>
            <person name="Scarpelli C."/>
            <person name="Schachter V."/>
            <person name="Sperling L."/>
            <person name="Meyer E."/>
            <person name="Cohen J."/>
            <person name="Wincker P."/>
        </authorList>
    </citation>
    <scope>NUCLEOTIDE SEQUENCE [LARGE SCALE GENOMIC DNA]</scope>
    <source>
        <strain evidence="4 5">Stock d4-2</strain>
    </source>
</reference>
<dbReference type="Pfam" id="PF25767">
    <property type="entry name" value="ARM_TBCD_2nd"/>
    <property type="match status" value="1"/>
</dbReference>
<dbReference type="GeneID" id="5014953"/>
<dbReference type="InterPro" id="IPR011989">
    <property type="entry name" value="ARM-like"/>
</dbReference>
<evidence type="ECO:0000313" key="5">
    <source>
        <dbReference type="Proteomes" id="UP000000600"/>
    </source>
</evidence>
<dbReference type="GO" id="GO:0048487">
    <property type="term" value="F:beta-tubulin binding"/>
    <property type="evidence" value="ECO:0000318"/>
    <property type="project" value="GO_Central"/>
</dbReference>
<accession>A0BTA6</accession>
<name>A0BTA6_PARTE</name>
<evidence type="ECO:0000259" key="2">
    <source>
        <dbReference type="Pfam" id="PF12612"/>
    </source>
</evidence>
<feature type="domain" description="Tubulin-folding cofactor D C-terminal" evidence="2">
    <location>
        <begin position="996"/>
        <end position="1214"/>
    </location>
</feature>
<dbReference type="RefSeq" id="XP_001429171.1">
    <property type="nucleotide sequence ID" value="XM_001429134.1"/>
</dbReference>
<gene>
    <name evidence="4" type="ORF">GSPATT00032005001</name>
</gene>
<dbReference type="InterPro" id="IPR016024">
    <property type="entry name" value="ARM-type_fold"/>
</dbReference>
<feature type="domain" description="Tubulin-folding cofactor D ARM repeats" evidence="3">
    <location>
        <begin position="336"/>
        <end position="588"/>
    </location>
</feature>
<evidence type="ECO:0000313" key="4">
    <source>
        <dbReference type="EMBL" id="CAK61773.1"/>
    </source>
</evidence>
<evidence type="ECO:0000256" key="1">
    <source>
        <dbReference type="ARBA" id="ARBA00023186"/>
    </source>
</evidence>
<dbReference type="InterPro" id="IPR058033">
    <property type="entry name" value="ARM_TBCD_2nd"/>
</dbReference>
<dbReference type="GO" id="GO:0005096">
    <property type="term" value="F:GTPase activator activity"/>
    <property type="evidence" value="ECO:0000318"/>
    <property type="project" value="GO_Central"/>
</dbReference>
<proteinExistence type="predicted"/>
<dbReference type="GO" id="GO:0007023">
    <property type="term" value="P:post-chaperonin tubulin folding pathway"/>
    <property type="evidence" value="ECO:0007669"/>
    <property type="project" value="InterPro"/>
</dbReference>
<dbReference type="PANTHER" id="PTHR12658:SF0">
    <property type="entry name" value="TUBULIN-SPECIFIC CHAPERONE D"/>
    <property type="match status" value="1"/>
</dbReference>
<dbReference type="OrthoDB" id="269822at2759"/>
<dbReference type="KEGG" id="ptm:GSPATT00032005001"/>
<dbReference type="Pfam" id="PF12612">
    <property type="entry name" value="TFCD_C"/>
    <property type="match status" value="1"/>
</dbReference>
<dbReference type="SUPFAM" id="SSF48371">
    <property type="entry name" value="ARM repeat"/>
    <property type="match status" value="1"/>
</dbReference>
<dbReference type="EMBL" id="CT868016">
    <property type="protein sequence ID" value="CAK61773.1"/>
    <property type="molecule type" value="Genomic_DNA"/>
</dbReference>
<dbReference type="FunFam" id="1.25.10.10:FF:002107">
    <property type="entry name" value="Uncharacterized protein"/>
    <property type="match status" value="1"/>
</dbReference>
<dbReference type="GO" id="GO:0000226">
    <property type="term" value="P:microtubule cytoskeleton organization"/>
    <property type="evidence" value="ECO:0000318"/>
    <property type="project" value="GO_Central"/>
</dbReference>
<dbReference type="STRING" id="5888.A0BTA6"/>
<dbReference type="GO" id="GO:0007021">
    <property type="term" value="P:tubulin complex assembly"/>
    <property type="evidence" value="ECO:0007669"/>
    <property type="project" value="InterPro"/>
</dbReference>